<dbReference type="EMBL" id="JACXVP010000012">
    <property type="protein sequence ID" value="KAG5571301.1"/>
    <property type="molecule type" value="Genomic_DNA"/>
</dbReference>
<evidence type="ECO:0000313" key="1">
    <source>
        <dbReference type="EMBL" id="KAG5571301.1"/>
    </source>
</evidence>
<keyword evidence="2" id="KW-1185">Reference proteome</keyword>
<proteinExistence type="predicted"/>
<sequence length="178" mass="20187">MDEKLAQHDELLLELRNGKQILTATQHGIQDQESDQHLLLRNLHLSDSALKCMNIERLITYVLGMVKDDPQEVDVEVTADLNADIPEALCLSALLRNCNGVNTILVAGWVKKRVLSILVNSNSTHNFINELTMVETGYQFCYVQPIKVTIVDGNYVYCNFKCPQFTWKMGSKTFVEDL</sequence>
<dbReference type="Proteomes" id="UP000824120">
    <property type="component" value="Chromosome 12"/>
</dbReference>
<comment type="caution">
    <text evidence="1">The sequence shown here is derived from an EMBL/GenBank/DDBJ whole genome shotgun (WGS) entry which is preliminary data.</text>
</comment>
<gene>
    <name evidence="1" type="ORF">H5410_061067</name>
</gene>
<reference evidence="1 2" key="1">
    <citation type="submission" date="2020-09" db="EMBL/GenBank/DDBJ databases">
        <title>De no assembly of potato wild relative species, Solanum commersonii.</title>
        <authorList>
            <person name="Cho K."/>
        </authorList>
    </citation>
    <scope>NUCLEOTIDE SEQUENCE [LARGE SCALE GENOMIC DNA]</scope>
    <source>
        <strain evidence="1">LZ3.2</strain>
        <tissue evidence="1">Leaf</tissue>
    </source>
</reference>
<protein>
    <submittedName>
        <fullName evidence="1">Uncharacterized protein</fullName>
    </submittedName>
</protein>
<name>A0A9J5W6R0_SOLCO</name>
<dbReference type="OrthoDB" id="1302771at2759"/>
<evidence type="ECO:0000313" key="2">
    <source>
        <dbReference type="Proteomes" id="UP000824120"/>
    </source>
</evidence>
<accession>A0A9J5W6R0</accession>
<organism evidence="1 2">
    <name type="scientific">Solanum commersonii</name>
    <name type="common">Commerson's wild potato</name>
    <name type="synonym">Commerson's nightshade</name>
    <dbReference type="NCBI Taxonomy" id="4109"/>
    <lineage>
        <taxon>Eukaryota</taxon>
        <taxon>Viridiplantae</taxon>
        <taxon>Streptophyta</taxon>
        <taxon>Embryophyta</taxon>
        <taxon>Tracheophyta</taxon>
        <taxon>Spermatophyta</taxon>
        <taxon>Magnoliopsida</taxon>
        <taxon>eudicotyledons</taxon>
        <taxon>Gunneridae</taxon>
        <taxon>Pentapetalae</taxon>
        <taxon>asterids</taxon>
        <taxon>lamiids</taxon>
        <taxon>Solanales</taxon>
        <taxon>Solanaceae</taxon>
        <taxon>Solanoideae</taxon>
        <taxon>Solaneae</taxon>
        <taxon>Solanum</taxon>
    </lineage>
</organism>
<dbReference type="AlphaFoldDB" id="A0A9J5W6R0"/>